<accession>A0A419EPG3</accession>
<reference evidence="2 3" key="1">
    <citation type="journal article" date="2017" name="ISME J.">
        <title>Energy and carbon metabolisms in a deep terrestrial subsurface fluid microbial community.</title>
        <authorList>
            <person name="Momper L."/>
            <person name="Jungbluth S.P."/>
            <person name="Lee M.D."/>
            <person name="Amend J.P."/>
        </authorList>
    </citation>
    <scope>NUCLEOTIDE SEQUENCE [LARGE SCALE GENOMIC DNA]</scope>
    <source>
        <strain evidence="2">SURF_17</strain>
    </source>
</reference>
<dbReference type="InterPro" id="IPR017850">
    <property type="entry name" value="Alkaline_phosphatase_core_sf"/>
</dbReference>
<protein>
    <recommendedName>
        <fullName evidence="4">Phosphodiesterase</fullName>
    </recommendedName>
</protein>
<gene>
    <name evidence="2" type="ORF">C4532_18705</name>
</gene>
<dbReference type="GO" id="GO:0016787">
    <property type="term" value="F:hydrolase activity"/>
    <property type="evidence" value="ECO:0007669"/>
    <property type="project" value="UniProtKB-ARBA"/>
</dbReference>
<name>A0A419EPG3_9BACT</name>
<dbReference type="EMBL" id="QZKI01000135">
    <property type="protein sequence ID" value="RJP64775.1"/>
    <property type="molecule type" value="Genomic_DNA"/>
</dbReference>
<evidence type="ECO:0000313" key="2">
    <source>
        <dbReference type="EMBL" id="RJP64775.1"/>
    </source>
</evidence>
<comment type="caution">
    <text evidence="2">The sequence shown here is derived from an EMBL/GenBank/DDBJ whole genome shotgun (WGS) entry which is preliminary data.</text>
</comment>
<proteinExistence type="predicted"/>
<feature type="region of interest" description="Disordered" evidence="1">
    <location>
        <begin position="530"/>
        <end position="555"/>
    </location>
</feature>
<evidence type="ECO:0008006" key="4">
    <source>
        <dbReference type="Google" id="ProtNLM"/>
    </source>
</evidence>
<dbReference type="AlphaFoldDB" id="A0A419EPG3"/>
<evidence type="ECO:0000256" key="1">
    <source>
        <dbReference type="SAM" id="MobiDB-lite"/>
    </source>
</evidence>
<dbReference type="SUPFAM" id="SSF53649">
    <property type="entry name" value="Alkaline phosphatase-like"/>
    <property type="match status" value="1"/>
</dbReference>
<sequence>MNKRSMNSKAMIVGLDGATMELIVPWVEQGKLPNLGRMMREGVWAELRSSIPYITTTAWSSFATGTNPGRHGILDFYQHRPGSFEIYLANSAVRRGKTMWKRVSEQGKRVCIINVPMTYPPEQVNGVLISGMDAPGTASHFTHPEHLYEELKQALGEYTIDVHFEEIVKGAVPRLDDYRAYLDLLCAMVEKRLRATEYLMEKYPWDLLVTVFVETDRIQHLFWKFMDPSHPHYKRGEAEHLGDAILKVYQKCDAALGSLLDRAGENTDVLIMSDHGAGAGERVFYVRPWLLANEYLILKASSASGNGLKRFAAKSIRSLFAVAKAYVPKNLKQRLKKQIIGRDKYISMRLYGGVNWERTRAYSEGVCGNIFINLKGREQHGIVEPGEEYKKLLKEIAEKLLQVKDPKTGKSVVTKVYRKEELYHGPFLDHAPDLTVEGFPEYHCRGDSFAKGASDEEEALFGDAPMSGTHRLNGAFLALGPHFKRGMRLSDAAIVDILPTVLHVLGMEIPGSIDGRVLTDALTEEYLRGNPVKTAEEEAEAGEQPLGDGYSDSEREQIEERLKGLGYLE</sequence>
<evidence type="ECO:0000313" key="3">
    <source>
        <dbReference type="Proteomes" id="UP000285961"/>
    </source>
</evidence>
<dbReference type="Proteomes" id="UP000285961">
    <property type="component" value="Unassembled WGS sequence"/>
</dbReference>
<dbReference type="Gene3D" id="3.40.720.10">
    <property type="entry name" value="Alkaline Phosphatase, subunit A"/>
    <property type="match status" value="2"/>
</dbReference>
<dbReference type="PANTHER" id="PTHR10151">
    <property type="entry name" value="ECTONUCLEOTIDE PYROPHOSPHATASE/PHOSPHODIESTERASE"/>
    <property type="match status" value="1"/>
</dbReference>
<dbReference type="PANTHER" id="PTHR10151:SF120">
    <property type="entry name" value="BIS(5'-ADENOSYL)-TRIPHOSPHATASE"/>
    <property type="match status" value="1"/>
</dbReference>
<organism evidence="2 3">
    <name type="scientific">Candidatus Abyssobacteria bacterium SURF_17</name>
    <dbReference type="NCBI Taxonomy" id="2093361"/>
    <lineage>
        <taxon>Bacteria</taxon>
        <taxon>Pseudomonadati</taxon>
        <taxon>Candidatus Hydrogenedentota</taxon>
        <taxon>Candidatus Abyssobacteria</taxon>
    </lineage>
</organism>
<dbReference type="InterPro" id="IPR002591">
    <property type="entry name" value="Phosphodiest/P_Trfase"/>
</dbReference>
<dbReference type="Pfam" id="PF01663">
    <property type="entry name" value="Phosphodiest"/>
    <property type="match status" value="1"/>
</dbReference>